<dbReference type="EMBL" id="JQCP01000004">
    <property type="protein sequence ID" value="KRO01531.1"/>
    <property type="molecule type" value="Genomic_DNA"/>
</dbReference>
<gene>
    <name evidence="1" type="ORF">IV60_GL001402</name>
</gene>
<protein>
    <submittedName>
        <fullName evidence="1">Uncharacterized protein</fullName>
    </submittedName>
</protein>
<comment type="caution">
    <text evidence="1">The sequence shown here is derived from an EMBL/GenBank/DDBJ whole genome shotgun (WGS) entry which is preliminary data.</text>
</comment>
<evidence type="ECO:0000313" key="2">
    <source>
        <dbReference type="Proteomes" id="UP000051927"/>
    </source>
</evidence>
<organism evidence="1 2">
    <name type="scientific">Lancefieldella rimae</name>
    <dbReference type="NCBI Taxonomy" id="1383"/>
    <lineage>
        <taxon>Bacteria</taxon>
        <taxon>Bacillati</taxon>
        <taxon>Actinomycetota</taxon>
        <taxon>Coriobacteriia</taxon>
        <taxon>Coriobacteriales</taxon>
        <taxon>Atopobiaceae</taxon>
        <taxon>Lancefieldella</taxon>
    </lineage>
</organism>
<sequence>MAEPTTFEVEGVQYEIVYALKRIEMAEAAMGNKSIMAVFNSDSPTIRELVTMLAYGIRESGRAAWVNPTKGVEIAEKLIETKEGGYVDAINMFVDAAQRDCAFLFPKA</sequence>
<dbReference type="GeneID" id="84904888"/>
<dbReference type="Proteomes" id="UP000051927">
    <property type="component" value="Unassembled WGS sequence"/>
</dbReference>
<evidence type="ECO:0000313" key="1">
    <source>
        <dbReference type="EMBL" id="KRO01531.1"/>
    </source>
</evidence>
<name>A0ABR5Q0H1_9ACTN</name>
<accession>A0ABR5Q0H1</accession>
<reference evidence="1 2" key="1">
    <citation type="journal article" date="2015" name="Genome Announc.">
        <title>Expanding the biotechnology potential of lactobacilli through comparative genomics of 213 strains and associated genera.</title>
        <authorList>
            <person name="Sun Z."/>
            <person name="Harris H.M."/>
            <person name="McCann A."/>
            <person name="Guo C."/>
            <person name="Argimon S."/>
            <person name="Zhang W."/>
            <person name="Yang X."/>
            <person name="Jeffery I.B."/>
            <person name="Cooney J.C."/>
            <person name="Kagawa T.F."/>
            <person name="Liu W."/>
            <person name="Song Y."/>
            <person name="Salvetti E."/>
            <person name="Wrobel A."/>
            <person name="Rasinkangas P."/>
            <person name="Parkhill J."/>
            <person name="Rea M.C."/>
            <person name="O'Sullivan O."/>
            <person name="Ritari J."/>
            <person name="Douillard F.P."/>
            <person name="Paul Ross R."/>
            <person name="Yang R."/>
            <person name="Briner A.E."/>
            <person name="Felis G.E."/>
            <person name="de Vos W.M."/>
            <person name="Barrangou R."/>
            <person name="Klaenhammer T.R."/>
            <person name="Caufield P.W."/>
            <person name="Cui Y."/>
            <person name="Zhang H."/>
            <person name="O'Toole P.W."/>
        </authorList>
    </citation>
    <scope>NUCLEOTIDE SEQUENCE [LARGE SCALE GENOMIC DNA]</scope>
    <source>
        <strain evidence="1 2">DSM 7090</strain>
    </source>
</reference>
<keyword evidence="2" id="KW-1185">Reference proteome</keyword>
<proteinExistence type="predicted"/>
<dbReference type="RefSeq" id="WP_003149749.1">
    <property type="nucleotide sequence ID" value="NZ_CAUTZM010000016.1"/>
</dbReference>